<evidence type="ECO:0000313" key="3">
    <source>
        <dbReference type="Proteomes" id="UP000050360"/>
    </source>
</evidence>
<protein>
    <recommendedName>
        <fullName evidence="1">Winged helix-turn helix domain-containing protein</fullName>
    </recommendedName>
</protein>
<reference evidence="2 3" key="1">
    <citation type="submission" date="2015-09" db="EMBL/GenBank/DDBJ databases">
        <title>A metagenomics-based metabolic model of nitrate-dependent anaerobic oxidation of methane by Methanoperedens-like archaea.</title>
        <authorList>
            <person name="Arshad A."/>
            <person name="Speth D.R."/>
            <person name="De Graaf R.M."/>
            <person name="Op Den Camp H.J."/>
            <person name="Jetten M.S."/>
            <person name="Welte C.U."/>
        </authorList>
    </citation>
    <scope>NUCLEOTIDE SEQUENCE [LARGE SCALE GENOMIC DNA]</scope>
</reference>
<dbReference type="InterPro" id="IPR025959">
    <property type="entry name" value="Winged_HTH_dom"/>
</dbReference>
<evidence type="ECO:0000313" key="2">
    <source>
        <dbReference type="EMBL" id="KPQ43780.1"/>
    </source>
</evidence>
<sequence length="150" mass="17258">MRKLEIEDAEIMKIALKHEIVRSDESRYDHRLHGVLLVSQGFSCYEVGSMLGHTPKTIETWVNQFNVKGFAGLQEDFKPGRPPSLNETISSSINSDLRTNPGTFGYSQNLWDGKLLSYHIEKVYKIKLGVRQCQRLFNKLGFRKQVDKEV</sequence>
<dbReference type="SUPFAM" id="SSF46689">
    <property type="entry name" value="Homeodomain-like"/>
    <property type="match status" value="1"/>
</dbReference>
<dbReference type="Pfam" id="PF13592">
    <property type="entry name" value="HTH_33"/>
    <property type="match status" value="1"/>
</dbReference>
<dbReference type="Pfam" id="PF13384">
    <property type="entry name" value="HTH_23"/>
    <property type="match status" value="1"/>
</dbReference>
<name>A0A0P8CAF7_9EURY</name>
<accession>A0A0P8CAF7</accession>
<gene>
    <name evidence="2" type="ORF">MPEBLZ_01654</name>
</gene>
<comment type="caution">
    <text evidence="2">The sequence shown here is derived from an EMBL/GenBank/DDBJ whole genome shotgun (WGS) entry which is preliminary data.</text>
</comment>
<proteinExistence type="predicted"/>
<organism evidence="2 3">
    <name type="scientific">Candidatus Methanoperedens nitratireducens</name>
    <dbReference type="NCBI Taxonomy" id="1392998"/>
    <lineage>
        <taxon>Archaea</taxon>
        <taxon>Methanobacteriati</taxon>
        <taxon>Methanobacteriota</taxon>
        <taxon>Stenosarchaea group</taxon>
        <taxon>Methanomicrobia</taxon>
        <taxon>Methanosarcinales</taxon>
        <taxon>ANME-2 cluster</taxon>
        <taxon>Candidatus Methanoperedentaceae</taxon>
        <taxon>Candidatus Methanoperedens</taxon>
    </lineage>
</organism>
<feature type="domain" description="Winged helix-turn helix" evidence="1">
    <location>
        <begin position="108"/>
        <end position="146"/>
    </location>
</feature>
<dbReference type="Proteomes" id="UP000050360">
    <property type="component" value="Unassembled WGS sequence"/>
</dbReference>
<dbReference type="AlphaFoldDB" id="A0A0P8CAF7"/>
<dbReference type="InterPro" id="IPR009057">
    <property type="entry name" value="Homeodomain-like_sf"/>
</dbReference>
<evidence type="ECO:0000259" key="1">
    <source>
        <dbReference type="Pfam" id="PF13592"/>
    </source>
</evidence>
<dbReference type="EMBL" id="LKCM01000128">
    <property type="protein sequence ID" value="KPQ43780.1"/>
    <property type="molecule type" value="Genomic_DNA"/>
</dbReference>